<dbReference type="InterPro" id="IPR032675">
    <property type="entry name" value="LRR_dom_sf"/>
</dbReference>
<comment type="caution">
    <text evidence="13">The sequence shown here is derived from an EMBL/GenBank/DDBJ whole genome shotgun (WGS) entry which is preliminary data.</text>
</comment>
<evidence type="ECO:0000256" key="7">
    <source>
        <dbReference type="ARBA" id="ARBA00023069"/>
    </source>
</evidence>
<feature type="coiled-coil region" evidence="12">
    <location>
        <begin position="313"/>
        <end position="369"/>
    </location>
</feature>
<dbReference type="EMBL" id="LSYV01000014">
    <property type="protein sequence ID" value="KXZ51262.1"/>
    <property type="molecule type" value="Genomic_DNA"/>
</dbReference>
<dbReference type="STRING" id="33097.A0A150GNF7"/>
<keyword evidence="8" id="KW-0206">Cytoskeleton</keyword>
<evidence type="ECO:0000256" key="12">
    <source>
        <dbReference type="SAM" id="Coils"/>
    </source>
</evidence>
<keyword evidence="14" id="KW-1185">Reference proteome</keyword>
<evidence type="ECO:0000256" key="5">
    <source>
        <dbReference type="ARBA" id="ARBA00022846"/>
    </source>
</evidence>
<organism evidence="13 14">
    <name type="scientific">Gonium pectorale</name>
    <name type="common">Green alga</name>
    <dbReference type="NCBI Taxonomy" id="33097"/>
    <lineage>
        <taxon>Eukaryota</taxon>
        <taxon>Viridiplantae</taxon>
        <taxon>Chlorophyta</taxon>
        <taxon>core chlorophytes</taxon>
        <taxon>Chlorophyceae</taxon>
        <taxon>CS clade</taxon>
        <taxon>Chlamydomonadales</taxon>
        <taxon>Volvocaceae</taxon>
        <taxon>Gonium</taxon>
    </lineage>
</organism>
<dbReference type="PROSITE" id="PS51450">
    <property type="entry name" value="LRR"/>
    <property type="match status" value="4"/>
</dbReference>
<keyword evidence="6 12" id="KW-0175">Coiled coil</keyword>
<dbReference type="PANTHER" id="PTHR45973">
    <property type="entry name" value="PROTEIN PHOSPHATASE 1 REGULATORY SUBUNIT SDS22-RELATED"/>
    <property type="match status" value="1"/>
</dbReference>
<evidence type="ECO:0000256" key="9">
    <source>
        <dbReference type="ARBA" id="ARBA00023273"/>
    </source>
</evidence>
<evidence type="ECO:0000256" key="3">
    <source>
        <dbReference type="ARBA" id="ARBA00022614"/>
    </source>
</evidence>
<evidence type="ECO:0000256" key="1">
    <source>
        <dbReference type="ARBA" id="ARBA00004611"/>
    </source>
</evidence>
<keyword evidence="7" id="KW-0969">Cilium</keyword>
<name>A0A150GNF7_GONPE</name>
<dbReference type="InterPro" id="IPR050576">
    <property type="entry name" value="Cilia_flagella_integrity"/>
</dbReference>
<keyword evidence="5" id="KW-0282">Flagellum</keyword>
<dbReference type="SMART" id="SM00369">
    <property type="entry name" value="LRR_TYP"/>
    <property type="match status" value="3"/>
</dbReference>
<dbReference type="GO" id="GO:0005929">
    <property type="term" value="C:cilium"/>
    <property type="evidence" value="ECO:0007669"/>
    <property type="project" value="TreeGrafter"/>
</dbReference>
<dbReference type="AlphaFoldDB" id="A0A150GNF7"/>
<evidence type="ECO:0000256" key="10">
    <source>
        <dbReference type="ARBA" id="ARBA00038378"/>
    </source>
</evidence>
<keyword evidence="3" id="KW-0433">Leucine-rich repeat</keyword>
<evidence type="ECO:0000313" key="13">
    <source>
        <dbReference type="EMBL" id="KXZ51262.1"/>
    </source>
</evidence>
<feature type="coiled-coil region" evidence="12">
    <location>
        <begin position="200"/>
        <end position="232"/>
    </location>
</feature>
<protein>
    <recommendedName>
        <fullName evidence="11">Dynein regulatory complex subunit 3</fullName>
    </recommendedName>
</protein>
<dbReference type="PANTHER" id="PTHR45973:SF12">
    <property type="entry name" value="DYNEIN REGULATORY COMPLEX SUBUNIT 3"/>
    <property type="match status" value="1"/>
</dbReference>
<reference evidence="14" key="1">
    <citation type="journal article" date="2016" name="Nat. Commun.">
        <title>The Gonium pectorale genome demonstrates co-option of cell cycle regulation during the evolution of multicellularity.</title>
        <authorList>
            <person name="Hanschen E.R."/>
            <person name="Marriage T.N."/>
            <person name="Ferris P.J."/>
            <person name="Hamaji T."/>
            <person name="Toyoda A."/>
            <person name="Fujiyama A."/>
            <person name="Neme R."/>
            <person name="Noguchi H."/>
            <person name="Minakuchi Y."/>
            <person name="Suzuki M."/>
            <person name="Kawai-Toyooka H."/>
            <person name="Smith D.R."/>
            <person name="Sparks H."/>
            <person name="Anderson J."/>
            <person name="Bakaric R."/>
            <person name="Luria V."/>
            <person name="Karger A."/>
            <person name="Kirschner M.W."/>
            <person name="Durand P.M."/>
            <person name="Michod R.E."/>
            <person name="Nozaki H."/>
            <person name="Olson B.J."/>
        </authorList>
    </citation>
    <scope>NUCLEOTIDE SEQUENCE [LARGE SCALE GENOMIC DNA]</scope>
    <source>
        <strain evidence="14">NIES-2863</strain>
    </source>
</reference>
<dbReference type="Proteomes" id="UP000075714">
    <property type="component" value="Unassembled WGS sequence"/>
</dbReference>
<dbReference type="SUPFAM" id="SSF52075">
    <property type="entry name" value="Outer arm dynein light chain 1"/>
    <property type="match status" value="1"/>
</dbReference>
<evidence type="ECO:0000313" key="14">
    <source>
        <dbReference type="Proteomes" id="UP000075714"/>
    </source>
</evidence>
<gene>
    <name evidence="13" type="ORF">GPECTOR_13g749</name>
</gene>
<keyword evidence="9" id="KW-0966">Cell projection</keyword>
<dbReference type="Gene3D" id="3.80.10.10">
    <property type="entry name" value="Ribonuclease Inhibitor"/>
    <property type="match status" value="1"/>
</dbReference>
<evidence type="ECO:0000256" key="6">
    <source>
        <dbReference type="ARBA" id="ARBA00023054"/>
    </source>
</evidence>
<evidence type="ECO:0000256" key="2">
    <source>
        <dbReference type="ARBA" id="ARBA00022490"/>
    </source>
</evidence>
<evidence type="ECO:0000256" key="11">
    <source>
        <dbReference type="ARBA" id="ARBA00040950"/>
    </source>
</evidence>
<sequence>MPSLERLIAEVEPNVITEALTRECIQIQGGEPDTAANKKRSMPFRDVECLAFSFKNLACIDNLRGLDNLTKLQLDNNQIIKIENLAHLVNLTWLDLSFNRITTISGLETLTKLVDLSLFNNQISKIENLDTLANLNVLSLGNNQITQLDTVMYLRQFKQLRLVNLAGNPICKDHDYRSYVLSHVKDLIYLDYRRVNPADVAAAREQHQDEMIELQEREEQQLQEEKLASEREAHSKLMGQANLEGVETLIDDMVKEDPEWARLVQVPNLLDPWNDIRDKFNVATDEFKVAILEQHNKKKMEYEEWLSVVRSYLDEKDQEARKLIVEYEKAKKHTARMVAESAGFADSQILNLKVKLMALKDQLMAIEMEAVEVLDGLVQEFDRAYSELAESNKGQYNTYFTQVRDLQNSFFNQLTSVAMTVFEKYNQENSDVEGLPEDARTLLQDKDSLMNALQASHDAHMQKIDALEDRLVSQELRSANDLTSSNSTWATKRNRERISEIINYVERNMLELDELAGDEDGGEA</sequence>
<evidence type="ECO:0000256" key="8">
    <source>
        <dbReference type="ARBA" id="ARBA00023212"/>
    </source>
</evidence>
<dbReference type="InterPro" id="IPR001611">
    <property type="entry name" value="Leu-rich_rpt"/>
</dbReference>
<keyword evidence="2" id="KW-0963">Cytoplasm</keyword>
<feature type="coiled-coil region" evidence="12">
    <location>
        <begin position="450"/>
        <end position="477"/>
    </location>
</feature>
<dbReference type="SMART" id="SM00365">
    <property type="entry name" value="LRR_SD22"/>
    <property type="match status" value="4"/>
</dbReference>
<comment type="similarity">
    <text evidence="10">Belongs to the DRC3 family.</text>
</comment>
<keyword evidence="4" id="KW-0677">Repeat</keyword>
<comment type="subcellular location">
    <subcellularLocation>
        <location evidence="1">Cytoplasm</location>
        <location evidence="1">Cytoskeleton</location>
        <location evidence="1">Flagellum axoneme</location>
    </subcellularLocation>
</comment>
<dbReference type="InterPro" id="IPR003591">
    <property type="entry name" value="Leu-rich_rpt_typical-subtyp"/>
</dbReference>
<evidence type="ECO:0000256" key="4">
    <source>
        <dbReference type="ARBA" id="ARBA00022737"/>
    </source>
</evidence>
<proteinExistence type="inferred from homology"/>
<dbReference type="OrthoDB" id="1517790at2759"/>
<accession>A0A150GNF7</accession>
<dbReference type="Pfam" id="PF14580">
    <property type="entry name" value="LRR_9"/>
    <property type="match status" value="1"/>
</dbReference>